<dbReference type="FunFam" id="1.10.287.90:FF:000004">
    <property type="entry name" value="Cytochrome c oxidase subunit 2"/>
    <property type="match status" value="1"/>
</dbReference>
<dbReference type="EMBL" id="EU275727">
    <property type="protein sequence ID" value="ABX45191.1"/>
    <property type="molecule type" value="Genomic_DNA"/>
</dbReference>
<dbReference type="InterPro" id="IPR011759">
    <property type="entry name" value="Cyt_c_oxidase_su2_TM_dom"/>
</dbReference>
<dbReference type="GO" id="GO:0015990">
    <property type="term" value="P:electron transport coupled proton transport"/>
    <property type="evidence" value="ECO:0007669"/>
    <property type="project" value="TreeGrafter"/>
</dbReference>
<evidence type="ECO:0000256" key="21">
    <source>
        <dbReference type="ARBA" id="ARBA00074340"/>
    </source>
</evidence>
<evidence type="ECO:0000256" key="10">
    <source>
        <dbReference type="ARBA" id="ARBA00022660"/>
    </source>
</evidence>
<dbReference type="GO" id="GO:0006123">
    <property type="term" value="P:mitochondrial electron transport, cytochrome c to oxygen"/>
    <property type="evidence" value="ECO:0007669"/>
    <property type="project" value="TreeGrafter"/>
</dbReference>
<dbReference type="KEGG" id="dfa:Difao_mp07"/>
<evidence type="ECO:0000256" key="15">
    <source>
        <dbReference type="ARBA" id="ARBA00022989"/>
    </source>
</evidence>
<dbReference type="InterPro" id="IPR001505">
    <property type="entry name" value="Copper_CuA"/>
</dbReference>
<name>B2XX69_CACFS</name>
<feature type="transmembrane region" description="Helical" evidence="23">
    <location>
        <begin position="262"/>
        <end position="280"/>
    </location>
</feature>
<dbReference type="InterPro" id="IPR034210">
    <property type="entry name" value="CcO_II_C"/>
</dbReference>
<dbReference type="InterPro" id="IPR036257">
    <property type="entry name" value="Cyt_c_oxidase_su2_TM_sf"/>
</dbReference>
<evidence type="ECO:0000256" key="2">
    <source>
        <dbReference type="ARBA" id="ARBA00001971"/>
    </source>
</evidence>
<feature type="transmembrane region" description="Helical" evidence="23">
    <location>
        <begin position="556"/>
        <end position="576"/>
    </location>
</feature>
<dbReference type="SUPFAM" id="SSF81464">
    <property type="entry name" value="Cytochrome c oxidase subunit II-like, transmembrane region"/>
    <property type="match status" value="1"/>
</dbReference>
<evidence type="ECO:0000256" key="5">
    <source>
        <dbReference type="ARBA" id="ARBA00006790"/>
    </source>
</evidence>
<comment type="pathway">
    <text evidence="4">Energy metabolism; oxidative phosphorylation.</text>
</comment>
<evidence type="ECO:0000256" key="22">
    <source>
        <dbReference type="ARBA" id="ARBA00078793"/>
    </source>
</evidence>
<feature type="transmembrane region" description="Helical" evidence="23">
    <location>
        <begin position="33"/>
        <end position="56"/>
    </location>
</feature>
<keyword evidence="9" id="KW-0349">Heme</keyword>
<feature type="transmembrane region" description="Helical" evidence="23">
    <location>
        <begin position="355"/>
        <end position="377"/>
    </location>
</feature>
<feature type="transmembrane region" description="Helical" evidence="23">
    <location>
        <begin position="167"/>
        <end position="190"/>
    </location>
</feature>
<evidence type="ECO:0000256" key="16">
    <source>
        <dbReference type="ARBA" id="ARBA00023004"/>
    </source>
</evidence>
<geneLocation type="mitochondrion" evidence="27"/>
<evidence type="ECO:0000259" key="26">
    <source>
        <dbReference type="PROSITE" id="PS50999"/>
    </source>
</evidence>
<evidence type="ECO:0000256" key="18">
    <source>
        <dbReference type="ARBA" id="ARBA00023128"/>
    </source>
</evidence>
<keyword evidence="10" id="KW-0679">Respiratory chain</keyword>
<feature type="transmembrane region" description="Helical" evidence="23">
    <location>
        <begin position="321"/>
        <end position="343"/>
    </location>
</feature>
<dbReference type="PANTHER" id="PTHR10422">
    <property type="entry name" value="CYTOCHROME C OXIDASE SUBUNIT 1"/>
    <property type="match status" value="1"/>
</dbReference>
<feature type="transmembrane region" description="Helical" evidence="23">
    <location>
        <begin position="292"/>
        <end position="309"/>
    </location>
</feature>
<keyword evidence="14" id="KW-0249">Electron transport</keyword>
<feature type="transmembrane region" description="Helical" evidence="23">
    <location>
        <begin position="202"/>
        <end position="229"/>
    </location>
</feature>
<dbReference type="GO" id="GO:0045277">
    <property type="term" value="C:respiratory chain complex IV"/>
    <property type="evidence" value="ECO:0007669"/>
    <property type="project" value="InterPro"/>
</dbReference>
<evidence type="ECO:0000256" key="19">
    <source>
        <dbReference type="ARBA" id="ARBA00023136"/>
    </source>
</evidence>
<sequence length="773" mass="86949">MKIIEIYDKTRIKKSDALSVFLNKWVFTVDHKLIGSLYLVFSILAGIVGTLLSLIIRLELSTGNILDGDMQMYNVIITSHGLIMIFFVVMPAMLGGFGNWFVPIMVGAPDMAFPRLNNISLWLLIVSFILLVTSTFVGVGAGTGWTVYPPLSTMEYQPGVSVDLGILSLHIAGASSLAGAINFVTTIVNMKIEGLKYRKLSLFVWSVLITSILLILSLPVLAGGLTMLITDRNFETTFFDPLGGGDPILYQHLFWFFGHPEVYILILPGFGIISIIFAKYSQKGIFGVKGMIAAMLAIGALGFIVWAHHMYTVGMDVDTRAYFTSATMIIAIPTGIKIFSWLATLWGGYIRITTASLFSLGFLILFTIGGLTGIILANGGLDISLHDTYYVVAHFHYVLSMGAVFAIFSAYYFFFSIINSTKLLGIVRYNEQLGRIHFWTMFIGVNVTFFPMHFLGLAGMPRRIGDYPDAFILWNLIASYGSMITAVGLLFFFANLFVGYVKTYKKDQIIIGAKEKLLKSGLGILALLDISRYGQIGFQDPATPIMEGIIDLHNFIFFYLIIVSIFIGWVFFRIMWRFSYKWRYPEKGDLFLFKNFLTYNKIAHGTFIEICWTLLPTIILYVIAIPSFTLLYAMDEILTPTVTIKIIGHQWYWSYEYSDNLNKPIEFDSYMVYEGDLQEGQLRLLEVDNPMIVPIKTHVRLIITSEDVLHSWTVPSFGIKVDAVPGRLNQVGLYLKRPGIFYGQCSELCGVDHGFMPIKVRAVSISKYLKELY</sequence>
<dbReference type="InterPro" id="IPR002429">
    <property type="entry name" value="CcO_II-like_C"/>
</dbReference>
<feature type="transmembrane region" description="Helical" evidence="23">
    <location>
        <begin position="121"/>
        <end position="147"/>
    </location>
</feature>
<dbReference type="Gene3D" id="2.60.40.420">
    <property type="entry name" value="Cupredoxins - blue copper proteins"/>
    <property type="match status" value="1"/>
</dbReference>
<evidence type="ECO:0000256" key="3">
    <source>
        <dbReference type="ARBA" id="ARBA00004225"/>
    </source>
</evidence>
<evidence type="ECO:0000256" key="8">
    <source>
        <dbReference type="ARBA" id="ARBA00022448"/>
    </source>
</evidence>
<evidence type="ECO:0000256" key="14">
    <source>
        <dbReference type="ARBA" id="ARBA00022982"/>
    </source>
</evidence>
<dbReference type="EC" id="7.1.1.9" evidence="7"/>
<dbReference type="GO" id="GO:0005507">
    <property type="term" value="F:copper ion binding"/>
    <property type="evidence" value="ECO:0007669"/>
    <property type="project" value="InterPro"/>
</dbReference>
<dbReference type="InterPro" id="IPR014222">
    <property type="entry name" value="Cyt_c_oxidase_su2"/>
</dbReference>
<evidence type="ECO:0000256" key="6">
    <source>
        <dbReference type="ARBA" id="ARBA00010468"/>
    </source>
</evidence>
<evidence type="ECO:0000256" key="7">
    <source>
        <dbReference type="ARBA" id="ARBA00012949"/>
    </source>
</evidence>
<dbReference type="GeneID" id="6276299"/>
<keyword evidence="17" id="KW-0186">Copper</keyword>
<keyword evidence="13" id="KW-1278">Translocase</keyword>
<evidence type="ECO:0000256" key="13">
    <source>
        <dbReference type="ARBA" id="ARBA00022967"/>
    </source>
</evidence>
<dbReference type="InterPro" id="IPR033944">
    <property type="entry name" value="Cyt_c_oxase_su1_dom"/>
</dbReference>
<keyword evidence="16" id="KW-0408">Iron</keyword>
<dbReference type="InterPro" id="IPR023615">
    <property type="entry name" value="Cyt_c_Oxase_su1_BS"/>
</dbReference>
<dbReference type="NCBIfam" id="TIGR02866">
    <property type="entry name" value="CoxB"/>
    <property type="match status" value="1"/>
</dbReference>
<evidence type="ECO:0000313" key="27">
    <source>
        <dbReference type="EMBL" id="ABX45191.1"/>
    </source>
</evidence>
<dbReference type="PROSITE" id="PS00077">
    <property type="entry name" value="COX1_CUB"/>
    <property type="match status" value="1"/>
</dbReference>
<keyword evidence="12" id="KW-0479">Metal-binding</keyword>
<keyword evidence="15 23" id="KW-1133">Transmembrane helix</keyword>
<dbReference type="Pfam" id="PF00116">
    <property type="entry name" value="COX2"/>
    <property type="match status" value="1"/>
</dbReference>
<dbReference type="GO" id="GO:0031966">
    <property type="term" value="C:mitochondrial membrane"/>
    <property type="evidence" value="ECO:0007669"/>
    <property type="project" value="UniProtKB-SubCell"/>
</dbReference>
<comment type="similarity">
    <text evidence="5">In the C-terminal section; belongs to the cytochrome c oxidase subunit 2 family.</text>
</comment>
<dbReference type="Gene3D" id="1.20.210.10">
    <property type="entry name" value="Cytochrome c oxidase-like, subunit I domain"/>
    <property type="match status" value="1"/>
</dbReference>
<dbReference type="Pfam" id="PF00115">
    <property type="entry name" value="COX1"/>
    <property type="match status" value="1"/>
</dbReference>
<comment type="catalytic activity">
    <reaction evidence="20">
        <text>4 Fe(II)-[cytochrome c] + O2 + 8 H(+)(in) = 4 Fe(III)-[cytochrome c] + 2 H2O + 4 H(+)(out)</text>
        <dbReference type="Rhea" id="RHEA:11436"/>
        <dbReference type="Rhea" id="RHEA-COMP:10350"/>
        <dbReference type="Rhea" id="RHEA-COMP:14399"/>
        <dbReference type="ChEBI" id="CHEBI:15377"/>
        <dbReference type="ChEBI" id="CHEBI:15378"/>
        <dbReference type="ChEBI" id="CHEBI:15379"/>
        <dbReference type="ChEBI" id="CHEBI:29033"/>
        <dbReference type="ChEBI" id="CHEBI:29034"/>
        <dbReference type="EC" id="7.1.1.9"/>
    </reaction>
    <physiologicalReaction direction="left-to-right" evidence="20">
        <dbReference type="Rhea" id="RHEA:11437"/>
    </physiologicalReaction>
</comment>
<feature type="transmembrane region" description="Helical" evidence="23">
    <location>
        <begin position="76"/>
        <end position="101"/>
    </location>
</feature>
<proteinExistence type="inferred from homology"/>
<dbReference type="Gene3D" id="1.10.287.90">
    <property type="match status" value="1"/>
</dbReference>
<dbReference type="PANTHER" id="PTHR10422:SF18">
    <property type="entry name" value="CYTOCHROME C OXIDASE SUBUNIT 1"/>
    <property type="match status" value="1"/>
</dbReference>
<dbReference type="InterPro" id="IPR036927">
    <property type="entry name" value="Cyt_c_oxase-like_su1_sf"/>
</dbReference>
<comment type="similarity">
    <text evidence="6">In the N-terminal section; belongs to the heme-copper respiratory oxidase family.</text>
</comment>
<dbReference type="FunFam" id="2.60.40.420:FF:000001">
    <property type="entry name" value="Cytochrome c oxidase subunit 2"/>
    <property type="match status" value="1"/>
</dbReference>
<dbReference type="RefSeq" id="YP_001876517.1">
    <property type="nucleotide sequence ID" value="NC_010653.1"/>
</dbReference>
<comment type="subcellular location">
    <subcellularLocation>
        <location evidence="3">Mitochondrion membrane</location>
        <topology evidence="3">Multi-pass membrane protein</topology>
    </subcellularLocation>
</comment>
<dbReference type="GO" id="GO:0004129">
    <property type="term" value="F:cytochrome-c oxidase activity"/>
    <property type="evidence" value="ECO:0007669"/>
    <property type="project" value="UniProtKB-EC"/>
</dbReference>
<dbReference type="PROSITE" id="PS50857">
    <property type="entry name" value="COX2_CUA"/>
    <property type="match status" value="1"/>
</dbReference>
<feature type="domain" description="Cytochrome oxidase subunit II copper A binding" evidence="25">
    <location>
        <begin position="639"/>
        <end position="773"/>
    </location>
</feature>
<evidence type="ECO:0000259" key="25">
    <source>
        <dbReference type="PROSITE" id="PS50857"/>
    </source>
</evidence>
<evidence type="ECO:0000259" key="24">
    <source>
        <dbReference type="PROSITE" id="PS50855"/>
    </source>
</evidence>
<organism evidence="27">
    <name type="scientific">Cavenderia fasciculata</name>
    <name type="common">Slime mold</name>
    <name type="synonym">Dictyostelium fasciculatum</name>
    <dbReference type="NCBI Taxonomy" id="261658"/>
    <lineage>
        <taxon>Eukaryota</taxon>
        <taxon>Amoebozoa</taxon>
        <taxon>Evosea</taxon>
        <taxon>Eumycetozoa</taxon>
        <taxon>Dictyostelia</taxon>
        <taxon>Acytosteliales</taxon>
        <taxon>Cavenderiaceae</taxon>
        <taxon>Cavenderia</taxon>
    </lineage>
</organism>
<feature type="transmembrane region" description="Helical" evidence="23">
    <location>
        <begin position="436"/>
        <end position="460"/>
    </location>
</feature>
<gene>
    <name evidence="27" type="primary">cox1/2</name>
</gene>
<dbReference type="GO" id="GO:0016491">
    <property type="term" value="F:oxidoreductase activity"/>
    <property type="evidence" value="ECO:0007669"/>
    <property type="project" value="InterPro"/>
</dbReference>
<accession>B2XX69</accession>
<feature type="transmembrane region" description="Helical" evidence="23">
    <location>
        <begin position="397"/>
        <end position="415"/>
    </location>
</feature>
<feature type="transmembrane region" description="Helical" evidence="23">
    <location>
        <begin position="610"/>
        <end position="634"/>
    </location>
</feature>
<keyword evidence="11 23" id="KW-0812">Transmembrane</keyword>
<evidence type="ECO:0000256" key="17">
    <source>
        <dbReference type="ARBA" id="ARBA00023008"/>
    </source>
</evidence>
<dbReference type="InterPro" id="IPR000883">
    <property type="entry name" value="Cyt_C_Oxase_1"/>
</dbReference>
<evidence type="ECO:0000256" key="12">
    <source>
        <dbReference type="ARBA" id="ARBA00022723"/>
    </source>
</evidence>
<comment type="cofactor">
    <cofactor evidence="2">
        <name>heme</name>
        <dbReference type="ChEBI" id="CHEBI:30413"/>
    </cofactor>
</comment>
<dbReference type="Pfam" id="PF02790">
    <property type="entry name" value="COX2_TM"/>
    <property type="match status" value="1"/>
</dbReference>
<dbReference type="CDD" id="cd13912">
    <property type="entry name" value="CcO_II_C"/>
    <property type="match status" value="1"/>
</dbReference>
<dbReference type="SUPFAM" id="SSF81442">
    <property type="entry name" value="Cytochrome c oxidase subunit I-like"/>
    <property type="match status" value="1"/>
</dbReference>
<evidence type="ECO:0000256" key="20">
    <source>
        <dbReference type="ARBA" id="ARBA00049512"/>
    </source>
</evidence>
<feature type="domain" description="Cytochrome oxidase subunit I profile" evidence="24">
    <location>
        <begin position="25"/>
        <end position="505"/>
    </location>
</feature>
<dbReference type="PROSITE" id="PS50855">
    <property type="entry name" value="COX1"/>
    <property type="match status" value="1"/>
</dbReference>
<feature type="domain" description="Cytochrome oxidase subunit II transmembrane region profile" evidence="26">
    <location>
        <begin position="530"/>
        <end position="638"/>
    </location>
</feature>
<keyword evidence="8" id="KW-0813">Transport</keyword>
<feature type="transmembrane region" description="Helical" evidence="23">
    <location>
        <begin position="472"/>
        <end position="497"/>
    </location>
</feature>
<keyword evidence="18 27" id="KW-0496">Mitochondrion</keyword>
<keyword evidence="19 23" id="KW-0472">Membrane</keyword>
<evidence type="ECO:0000256" key="9">
    <source>
        <dbReference type="ARBA" id="ARBA00022617"/>
    </source>
</evidence>
<evidence type="ECO:0000256" key="23">
    <source>
        <dbReference type="SAM" id="Phobius"/>
    </source>
</evidence>
<reference evidence="27" key="1">
    <citation type="journal article" date="2008" name="Mol. Biol. Evol.">
        <title>Mitochondrial genome evolution in the social amoebae.</title>
        <authorList>
            <person name="Heidel A.J."/>
            <person name="Gloeckner G."/>
        </authorList>
    </citation>
    <scope>NUCLEOTIDE SEQUENCE</scope>
    <source>
        <strain evidence="27">SH3</strain>
    </source>
</reference>
<protein>
    <recommendedName>
        <fullName evidence="21">Cytochrome c oxidase subunit 1+2</fullName>
        <ecNumber evidence="7">7.1.1.9</ecNumber>
    </recommendedName>
    <alternativeName>
        <fullName evidence="22">Cytochrome c oxidase polypeptide I+II</fullName>
    </alternativeName>
</protein>
<dbReference type="PROSITE" id="PS50999">
    <property type="entry name" value="COX2_TM"/>
    <property type="match status" value="1"/>
</dbReference>
<dbReference type="AlphaFoldDB" id="B2XX69"/>
<evidence type="ECO:0000256" key="1">
    <source>
        <dbReference type="ARBA" id="ARBA00001935"/>
    </source>
</evidence>
<dbReference type="InterPro" id="IPR008972">
    <property type="entry name" value="Cupredoxin"/>
</dbReference>
<dbReference type="SUPFAM" id="SSF49503">
    <property type="entry name" value="Cupredoxins"/>
    <property type="match status" value="1"/>
</dbReference>
<evidence type="ECO:0000256" key="11">
    <source>
        <dbReference type="ARBA" id="ARBA00022692"/>
    </source>
</evidence>
<dbReference type="CDD" id="cd01663">
    <property type="entry name" value="Cyt_c_Oxidase_I"/>
    <property type="match status" value="1"/>
</dbReference>
<comment type="cofactor">
    <cofactor evidence="1">
        <name>Cu cation</name>
        <dbReference type="ChEBI" id="CHEBI:23378"/>
    </cofactor>
</comment>
<dbReference type="PRINTS" id="PR01165">
    <property type="entry name" value="CYCOXIDASEI"/>
</dbReference>
<dbReference type="GO" id="GO:0020037">
    <property type="term" value="F:heme binding"/>
    <property type="evidence" value="ECO:0007669"/>
    <property type="project" value="InterPro"/>
</dbReference>
<dbReference type="PROSITE" id="PS00078">
    <property type="entry name" value="COX2"/>
    <property type="match status" value="1"/>
</dbReference>
<evidence type="ECO:0000256" key="4">
    <source>
        <dbReference type="ARBA" id="ARBA00004673"/>
    </source>
</evidence>
<dbReference type="InterPro" id="IPR023616">
    <property type="entry name" value="Cyt_c_oxase-like_su1_dom"/>
</dbReference>